<comment type="similarity">
    <text evidence="2">Belongs to the ABC-4 integral membrane protein family. LolC/E subfamily.</text>
</comment>
<evidence type="ECO:0000256" key="2">
    <source>
        <dbReference type="ARBA" id="ARBA00005236"/>
    </source>
</evidence>
<keyword evidence="5 7" id="KW-1133">Transmembrane helix</keyword>
<feature type="transmembrane region" description="Helical" evidence="7">
    <location>
        <begin position="84"/>
        <end position="106"/>
    </location>
</feature>
<keyword evidence="10" id="KW-1185">Reference proteome</keyword>
<evidence type="ECO:0000313" key="9">
    <source>
        <dbReference type="EMBL" id="GEL17061.1"/>
    </source>
</evidence>
<dbReference type="PANTHER" id="PTHR30489:SF0">
    <property type="entry name" value="LIPOPROTEIN-RELEASING SYSTEM TRANSMEMBRANE PROTEIN LOLE"/>
    <property type="match status" value="1"/>
</dbReference>
<dbReference type="AlphaFoldDB" id="A0A511CWX1"/>
<evidence type="ECO:0000259" key="8">
    <source>
        <dbReference type="Pfam" id="PF02687"/>
    </source>
</evidence>
<keyword evidence="4 7" id="KW-0812">Transmembrane</keyword>
<dbReference type="InterPro" id="IPR051447">
    <property type="entry name" value="Lipoprotein-release_system"/>
</dbReference>
<name>A0A511CWX1_9PSEU</name>
<feature type="transmembrane region" description="Helical" evidence="7">
    <location>
        <begin position="202"/>
        <end position="228"/>
    </location>
</feature>
<feature type="domain" description="ABC3 transporter permease C-terminal" evidence="8">
    <location>
        <begin position="208"/>
        <end position="322"/>
    </location>
</feature>
<reference evidence="9 10" key="1">
    <citation type="submission" date="2019-07" db="EMBL/GenBank/DDBJ databases">
        <title>Whole genome shotgun sequence of Pseudonocardia asaccharolytica NBRC 16224.</title>
        <authorList>
            <person name="Hosoyama A."/>
            <person name="Uohara A."/>
            <person name="Ohji S."/>
            <person name="Ichikawa N."/>
        </authorList>
    </citation>
    <scope>NUCLEOTIDE SEQUENCE [LARGE SCALE GENOMIC DNA]</scope>
    <source>
        <strain evidence="9 10">NBRC 16224</strain>
    </source>
</reference>
<evidence type="ECO:0000256" key="7">
    <source>
        <dbReference type="SAM" id="Phobius"/>
    </source>
</evidence>
<protein>
    <recommendedName>
        <fullName evidence="8">ABC3 transporter permease C-terminal domain-containing protein</fullName>
    </recommendedName>
</protein>
<keyword evidence="3" id="KW-1003">Cell membrane</keyword>
<comment type="subcellular location">
    <subcellularLocation>
        <location evidence="1">Cell membrane</location>
        <topology evidence="1">Multi-pass membrane protein</topology>
    </subcellularLocation>
</comment>
<proteinExistence type="inferred from homology"/>
<comment type="caution">
    <text evidence="9">The sequence shown here is derived from an EMBL/GenBank/DDBJ whole genome shotgun (WGS) entry which is preliminary data.</text>
</comment>
<dbReference type="GO" id="GO:0044874">
    <property type="term" value="P:lipoprotein localization to outer membrane"/>
    <property type="evidence" value="ECO:0007669"/>
    <property type="project" value="TreeGrafter"/>
</dbReference>
<evidence type="ECO:0000256" key="4">
    <source>
        <dbReference type="ARBA" id="ARBA00022692"/>
    </source>
</evidence>
<dbReference type="GO" id="GO:0098797">
    <property type="term" value="C:plasma membrane protein complex"/>
    <property type="evidence" value="ECO:0007669"/>
    <property type="project" value="TreeGrafter"/>
</dbReference>
<dbReference type="Proteomes" id="UP000321328">
    <property type="component" value="Unassembled WGS sequence"/>
</dbReference>
<organism evidence="9 10">
    <name type="scientific">Pseudonocardia asaccharolytica DSM 44247 = NBRC 16224</name>
    <dbReference type="NCBI Taxonomy" id="1123024"/>
    <lineage>
        <taxon>Bacteria</taxon>
        <taxon>Bacillati</taxon>
        <taxon>Actinomycetota</taxon>
        <taxon>Actinomycetes</taxon>
        <taxon>Pseudonocardiales</taxon>
        <taxon>Pseudonocardiaceae</taxon>
        <taxon>Pseudonocardia</taxon>
    </lineage>
</organism>
<feature type="transmembrane region" description="Helical" evidence="7">
    <location>
        <begin position="295"/>
        <end position="315"/>
    </location>
</feature>
<evidence type="ECO:0000256" key="3">
    <source>
        <dbReference type="ARBA" id="ARBA00022475"/>
    </source>
</evidence>
<evidence type="ECO:0000256" key="1">
    <source>
        <dbReference type="ARBA" id="ARBA00004651"/>
    </source>
</evidence>
<dbReference type="RefSeq" id="WP_028929618.1">
    <property type="nucleotide sequence ID" value="NZ_AUII01000005.1"/>
</dbReference>
<evidence type="ECO:0000256" key="5">
    <source>
        <dbReference type="ARBA" id="ARBA00022989"/>
    </source>
</evidence>
<evidence type="ECO:0000256" key="6">
    <source>
        <dbReference type="ARBA" id="ARBA00023136"/>
    </source>
</evidence>
<dbReference type="STRING" id="1123024.GCA_000423625_01640"/>
<feature type="transmembrane region" description="Helical" evidence="7">
    <location>
        <begin position="251"/>
        <end position="275"/>
    </location>
</feature>
<keyword evidence="6 7" id="KW-0472">Membrane</keyword>
<accession>A0A511CWX1</accession>
<dbReference type="PANTHER" id="PTHR30489">
    <property type="entry name" value="LIPOPROTEIN-RELEASING SYSTEM TRANSMEMBRANE PROTEIN LOLE"/>
    <property type="match status" value="1"/>
</dbReference>
<dbReference type="InterPro" id="IPR003838">
    <property type="entry name" value="ABC3_permease_C"/>
</dbReference>
<dbReference type="EMBL" id="BJVI01000005">
    <property type="protein sequence ID" value="GEL17061.1"/>
    <property type="molecule type" value="Genomic_DNA"/>
</dbReference>
<dbReference type="Pfam" id="PF02687">
    <property type="entry name" value="FtsX"/>
    <property type="match status" value="1"/>
</dbReference>
<gene>
    <name evidence="9" type="ORF">PA7_08980</name>
</gene>
<dbReference type="OrthoDB" id="3566777at2"/>
<evidence type="ECO:0000313" key="10">
    <source>
        <dbReference type="Proteomes" id="UP000321328"/>
    </source>
</evidence>
<sequence length="328" mass="32199">MAAALAMVAAGLAVLAVAGGGSAGGELTLVMLAVSGLVGFAALVALGPLLVGALAATAGRTVGALGRGPGRLAVANARQVPRRTAATIAVLTLSVGLTSALLVALAQTEAGAQRTIARQFPTEIIITAPDPGNVAALAQRLGTDPVLRVRAEGDQVLVDPALGVAVSAARSAVDRALGPDALVSYAGDLRAELESTIATARLIGLGLVGMTVLVAVVGVGVTLMLSVTERTRETGLLRAVGLTRGGVRSMVAWEAALSGVAAAVVGALIGAGYGLLGVRVLDAGLESWAIPWSQLAVVVAGLVVTAVLAAVAPAVRAARTPPILAVSA</sequence>
<feature type="transmembrane region" description="Helical" evidence="7">
    <location>
        <begin position="30"/>
        <end position="63"/>
    </location>
</feature>